<feature type="domain" description="Peptidase M13 C-terminal" evidence="21">
    <location>
        <begin position="930"/>
        <end position="1126"/>
    </location>
</feature>
<dbReference type="Pfam" id="PF03189">
    <property type="entry name" value="Otopetrin"/>
    <property type="match status" value="1"/>
</dbReference>
<evidence type="ECO:0000256" key="19">
    <source>
        <dbReference type="SAM" id="MobiDB-lite"/>
    </source>
</evidence>
<dbReference type="InterPro" id="IPR004878">
    <property type="entry name" value="Otopetrin"/>
</dbReference>
<accession>A0AAV8VZJ3</accession>
<evidence type="ECO:0000256" key="8">
    <source>
        <dbReference type="ARBA" id="ARBA00022670"/>
    </source>
</evidence>
<dbReference type="Proteomes" id="UP001159042">
    <property type="component" value="Unassembled WGS sequence"/>
</dbReference>
<evidence type="ECO:0000259" key="21">
    <source>
        <dbReference type="Pfam" id="PF01431"/>
    </source>
</evidence>
<dbReference type="InterPro" id="IPR008753">
    <property type="entry name" value="Peptidase_M13_N"/>
</dbReference>
<gene>
    <name evidence="23" type="ORF">NQ315_002106</name>
</gene>
<evidence type="ECO:0000256" key="13">
    <source>
        <dbReference type="ARBA" id="ARBA00022833"/>
    </source>
</evidence>
<evidence type="ECO:0000256" key="5">
    <source>
        <dbReference type="ARBA" id="ARBA00007357"/>
    </source>
</evidence>
<comment type="subcellular location">
    <subcellularLocation>
        <location evidence="3">Cell membrane</location>
        <topology evidence="3">Multi-pass membrane protein</topology>
    </subcellularLocation>
    <subcellularLocation>
        <location evidence="2">Cell membrane</location>
        <topology evidence="2">Single-pass type II membrane protein</topology>
    </subcellularLocation>
</comment>
<feature type="transmembrane region" description="Helical" evidence="20">
    <location>
        <begin position="1433"/>
        <end position="1457"/>
    </location>
</feature>
<feature type="transmembrane region" description="Helical" evidence="20">
    <location>
        <begin position="1549"/>
        <end position="1566"/>
    </location>
</feature>
<feature type="transmembrane region" description="Helical" evidence="20">
    <location>
        <begin position="1346"/>
        <end position="1366"/>
    </location>
</feature>
<dbReference type="PRINTS" id="PR00786">
    <property type="entry name" value="NEPRILYSIN"/>
</dbReference>
<evidence type="ECO:0000256" key="14">
    <source>
        <dbReference type="ARBA" id="ARBA00022989"/>
    </source>
</evidence>
<evidence type="ECO:0000256" key="11">
    <source>
        <dbReference type="ARBA" id="ARBA00022781"/>
    </source>
</evidence>
<dbReference type="Pfam" id="PF05649">
    <property type="entry name" value="Peptidase_M13_N"/>
    <property type="match status" value="1"/>
</dbReference>
<evidence type="ECO:0000256" key="18">
    <source>
        <dbReference type="ARBA" id="ARBA00023303"/>
    </source>
</evidence>
<keyword evidence="15" id="KW-0482">Metalloprotease</keyword>
<keyword evidence="17 20" id="KW-0472">Membrane</keyword>
<evidence type="ECO:0000256" key="20">
    <source>
        <dbReference type="SAM" id="Phobius"/>
    </source>
</evidence>
<keyword evidence="14 20" id="KW-1133">Transmembrane helix</keyword>
<dbReference type="Gene3D" id="1.10.1380.10">
    <property type="entry name" value="Neutral endopeptidase , domain2"/>
    <property type="match status" value="1"/>
</dbReference>
<sequence length="1623" mass="186244">MADDSSPDLSLKLRRGSSDSRDSFYMDFDRGIDSDIDEMATTSGAEHGDTTAETTATPTALGKGRSEGASWPTIPPQNMSGGSRSTAIGGVDPLLPSPASPVPVIVSPETLSSSPSKSAARHMTHVQIAPPPKSISPGPLAITGYYHQQQPSLTIARRLSRAEKQEEWRQLGSDALATTLSALYGKLLVVMGTAFPMAEVISTYIPPSFYEAYYLYLYIGSMFFLLYMYTVLLRDKRRMKNKAKAATVNSARFDGVPRHFSLTRYDQTEVLPDEDRREILRDIKTIYAPEYRPYVNESLNRYISQEKREARSYDYTTRSRLESDGEQTAKKFYHRLKHRRDDVWEEPTAIVLNESDFKNNESASKAETNVEIPFMNNSFVAGVDVDELLFTRDIASLLSNVTWGGTKIDFLKVVTEIYRTTEESDENKDETLLHKPFFWTNVEDTREIRALQGKTMKKYMNTEVNPCSDFYEYACGNWKKFYTIPPDRATYDTFEMVRENLDYMLKDILHNIHVPPMNATYPFSTRFIDKAFSPNDTSDATVKAKNFYKSCMRVDVLAKRGDEPLRKVLQQLGGWPMVFPNWTAENFDIVWLIARLRLLNNDVLLAQWVGPDMKNSNEYIVHIDQASLGLPAREYYLEDTNIKFIRAYKVFILTVARLMGAPPNSAEQDVEDIVKFEMQLAQLMASSEERRNISDIYLRTDLASLSLYFPQFNWKDYFSVALGDDINLKTPVACYCARYLHEMFYLLSNTEPRTLQNYILWRFVRHRTNNLDSRFTEAKQRFYYILFGREKPPPRWQFCVFQVNSNMGMALGSLFVKKYFDQSSKTDTIEMTKELEDAFKKTLSENTWLDEHTKDYARMKLDHMDLKIGYPDFILNQSELAMRYFDVQIHPDYFFENVLTLLRHTTRVEQRRMGSEVNRTLWSTPPAVVNAYYSRNKNQIMFPAGMLQPPFYNRLFPKALNFGGIGVVIGHEITHGFDDKGRLFDYEGNLHMWWRESSIQKFYEKSQCLIDQYDQYVLPEVRVALDGYLTQGENIADNGGLKQAFRAYDTWLKTHPNADETLPGLEMTGKQLFFLNFAQVWCGQQRIEAAESRIKTSVHSPGIFRVIGALSNSEEFSKAFKCPKNKTQDVKEESITDEESDNDTTSVADTVSSRDYRPRRSSLPISMKQNHYGSFYLRMGAVAFGIGSMIYSGLEFGQYFELETNTKCHNVLLALTPATRMAFIFIQMYFIFLNNEQMRVYKHKIAARFGLMHMIGTNLSVWLNVLVQETKHEILTFYNPENNSLRISHRIPYKGNILGLPIVASEHPPEAHGHHIVARGLKGPHHLYECRRTNIIGSLVQDASPFLFPCTIEYSLICAAILYVMWKSISKLPPAIHAFKPRSETTQYKKSPHHYSVDCARAHKGLFVGILLLVLTIISLILFFVLISRVEFVGLAVVEVNICELVLYGLTTLAAIVGMWQVRQLKYDGSKNLQLDNILLIGAQTGMFIYSTFTIIGGQFTLQRSTILVLVTALASLLQTTCQTIFILDASRRSCVTADQMKKKPGREIVTFLLVTNLAMWAINTLEKSRAESHPIQLHFYGLWAWTIITHVSMPLAIFYRFHSTVCLCEIWKRAYKMKPTYM</sequence>
<evidence type="ECO:0000313" key="23">
    <source>
        <dbReference type="EMBL" id="KAJ8919485.1"/>
    </source>
</evidence>
<feature type="region of interest" description="Disordered" evidence="19">
    <location>
        <begin position="1127"/>
        <end position="1155"/>
    </location>
</feature>
<comment type="cofactor">
    <cofactor evidence="1">
        <name>Zn(2+)</name>
        <dbReference type="ChEBI" id="CHEBI:29105"/>
    </cofactor>
</comment>
<dbReference type="PANTHER" id="PTHR21522:SF61">
    <property type="entry name" value="PROTON CHANNEL OTOPLC"/>
    <property type="match status" value="1"/>
</dbReference>
<feature type="transmembrane region" description="Helical" evidence="20">
    <location>
        <begin position="1245"/>
        <end position="1267"/>
    </location>
</feature>
<dbReference type="EMBL" id="JANEYG010000017">
    <property type="protein sequence ID" value="KAJ8919485.1"/>
    <property type="molecule type" value="Genomic_DNA"/>
</dbReference>
<keyword evidence="9 20" id="KW-0812">Transmembrane</keyword>
<protein>
    <submittedName>
        <fullName evidence="23">Uncharacterized protein</fullName>
    </submittedName>
</protein>
<evidence type="ECO:0000256" key="3">
    <source>
        <dbReference type="ARBA" id="ARBA00004651"/>
    </source>
</evidence>
<feature type="transmembrane region" description="Helical" evidence="20">
    <location>
        <begin position="1406"/>
        <end position="1427"/>
    </location>
</feature>
<dbReference type="Pfam" id="PF01431">
    <property type="entry name" value="Peptidase_M13"/>
    <property type="match status" value="1"/>
</dbReference>
<keyword evidence="7" id="KW-1003">Cell membrane</keyword>
<comment type="similarity">
    <text evidence="5">Belongs to the peptidase M13 family.</text>
</comment>
<evidence type="ECO:0000256" key="17">
    <source>
        <dbReference type="ARBA" id="ARBA00023136"/>
    </source>
</evidence>
<dbReference type="InterPro" id="IPR000718">
    <property type="entry name" value="Peptidase_M13"/>
</dbReference>
<feature type="domain" description="Peptidase M13 N-terminal" evidence="22">
    <location>
        <begin position="466"/>
        <end position="871"/>
    </location>
</feature>
<keyword evidence="8" id="KW-0645">Protease</keyword>
<feature type="transmembrane region" description="Helical" evidence="20">
    <location>
        <begin position="1578"/>
        <end position="1600"/>
    </location>
</feature>
<dbReference type="PROSITE" id="PS51885">
    <property type="entry name" value="NEPRILYSIN"/>
    <property type="match status" value="1"/>
</dbReference>
<evidence type="ECO:0000313" key="24">
    <source>
        <dbReference type="Proteomes" id="UP001159042"/>
    </source>
</evidence>
<evidence type="ECO:0000256" key="2">
    <source>
        <dbReference type="ARBA" id="ARBA00004401"/>
    </source>
</evidence>
<evidence type="ECO:0000256" key="15">
    <source>
        <dbReference type="ARBA" id="ARBA00023049"/>
    </source>
</evidence>
<feature type="region of interest" description="Disordered" evidence="19">
    <location>
        <begin position="1"/>
        <end position="84"/>
    </location>
</feature>
<dbReference type="InterPro" id="IPR042089">
    <property type="entry name" value="Peptidase_M13_dom_2"/>
</dbReference>
<dbReference type="GO" id="GO:0004222">
    <property type="term" value="F:metalloendopeptidase activity"/>
    <property type="evidence" value="ECO:0007669"/>
    <property type="project" value="InterPro"/>
</dbReference>
<dbReference type="InterPro" id="IPR018497">
    <property type="entry name" value="Peptidase_M13_C"/>
</dbReference>
<evidence type="ECO:0000256" key="12">
    <source>
        <dbReference type="ARBA" id="ARBA00022801"/>
    </source>
</evidence>
<reference evidence="23 24" key="1">
    <citation type="journal article" date="2023" name="Insect Mol. Biol.">
        <title>Genome sequencing provides insights into the evolution of gene families encoding plant cell wall-degrading enzymes in longhorned beetles.</title>
        <authorList>
            <person name="Shin N.R."/>
            <person name="Okamura Y."/>
            <person name="Kirsch R."/>
            <person name="Pauchet Y."/>
        </authorList>
    </citation>
    <scope>NUCLEOTIDE SEQUENCE [LARGE SCALE GENOMIC DNA]</scope>
    <source>
        <strain evidence="23">EAD_L_NR</strain>
    </source>
</reference>
<evidence type="ECO:0000256" key="4">
    <source>
        <dbReference type="ARBA" id="ARBA00006513"/>
    </source>
</evidence>
<evidence type="ECO:0000259" key="22">
    <source>
        <dbReference type="Pfam" id="PF05649"/>
    </source>
</evidence>
<feature type="compositionally biased region" description="Low complexity" evidence="19">
    <location>
        <begin position="51"/>
        <end position="60"/>
    </location>
</feature>
<keyword evidence="13" id="KW-0862">Zinc</keyword>
<dbReference type="GO" id="GO:0005886">
    <property type="term" value="C:plasma membrane"/>
    <property type="evidence" value="ECO:0007669"/>
    <property type="project" value="UniProtKB-SubCell"/>
</dbReference>
<feature type="transmembrane region" description="Helical" evidence="20">
    <location>
        <begin position="1478"/>
        <end position="1500"/>
    </location>
</feature>
<feature type="transmembrane region" description="Helical" evidence="20">
    <location>
        <begin position="1175"/>
        <end position="1194"/>
    </location>
</feature>
<keyword evidence="11" id="KW-0375">Hydrogen ion transport</keyword>
<evidence type="ECO:0000256" key="16">
    <source>
        <dbReference type="ARBA" id="ARBA00023065"/>
    </source>
</evidence>
<comment type="similarity">
    <text evidence="4">Belongs to the otopetrin family.</text>
</comment>
<name>A0AAV8VZJ3_9CUCU</name>
<keyword evidence="10" id="KW-0479">Metal-binding</keyword>
<keyword evidence="16" id="KW-0406">Ion transport</keyword>
<feature type="transmembrane region" description="Helical" evidence="20">
    <location>
        <begin position="1214"/>
        <end position="1233"/>
    </location>
</feature>
<dbReference type="CDD" id="cd08662">
    <property type="entry name" value="M13"/>
    <property type="match status" value="1"/>
</dbReference>
<dbReference type="GO" id="GO:0015252">
    <property type="term" value="F:proton channel activity"/>
    <property type="evidence" value="ECO:0007669"/>
    <property type="project" value="InterPro"/>
</dbReference>
<dbReference type="PANTHER" id="PTHR21522">
    <property type="entry name" value="PROTON CHANNEL OTOP"/>
    <property type="match status" value="1"/>
</dbReference>
<dbReference type="Gene3D" id="3.40.390.10">
    <property type="entry name" value="Collagenase (Catalytic Domain)"/>
    <property type="match status" value="1"/>
</dbReference>
<evidence type="ECO:0000256" key="9">
    <source>
        <dbReference type="ARBA" id="ARBA00022692"/>
    </source>
</evidence>
<comment type="caution">
    <text evidence="23">The sequence shown here is derived from an EMBL/GenBank/DDBJ whole genome shotgun (WGS) entry which is preliminary data.</text>
</comment>
<dbReference type="GO" id="GO:0046872">
    <property type="term" value="F:metal ion binding"/>
    <property type="evidence" value="ECO:0007669"/>
    <property type="project" value="UniProtKB-KW"/>
</dbReference>
<dbReference type="InterPro" id="IPR024079">
    <property type="entry name" value="MetalloPept_cat_dom_sf"/>
</dbReference>
<feature type="transmembrane region" description="Helical" evidence="20">
    <location>
        <begin position="1506"/>
        <end position="1528"/>
    </location>
</feature>
<keyword evidence="24" id="KW-1185">Reference proteome</keyword>
<dbReference type="GO" id="GO:0006508">
    <property type="term" value="P:proteolysis"/>
    <property type="evidence" value="ECO:0007669"/>
    <property type="project" value="UniProtKB-KW"/>
</dbReference>
<evidence type="ECO:0000256" key="6">
    <source>
        <dbReference type="ARBA" id="ARBA00022448"/>
    </source>
</evidence>
<dbReference type="SUPFAM" id="SSF55486">
    <property type="entry name" value="Metalloproteases ('zincins'), catalytic domain"/>
    <property type="match status" value="1"/>
</dbReference>
<keyword evidence="18" id="KW-0407">Ion channel</keyword>
<keyword evidence="12" id="KW-0378">Hydrolase</keyword>
<keyword evidence="6" id="KW-0813">Transport</keyword>
<proteinExistence type="inferred from homology"/>
<feature type="compositionally biased region" description="Basic and acidic residues" evidence="19">
    <location>
        <begin position="16"/>
        <end position="33"/>
    </location>
</feature>
<evidence type="ECO:0000256" key="1">
    <source>
        <dbReference type="ARBA" id="ARBA00001947"/>
    </source>
</evidence>
<feature type="transmembrane region" description="Helical" evidence="20">
    <location>
        <begin position="213"/>
        <end position="232"/>
    </location>
</feature>
<evidence type="ECO:0000256" key="10">
    <source>
        <dbReference type="ARBA" id="ARBA00022723"/>
    </source>
</evidence>
<organism evidence="23 24">
    <name type="scientific">Exocentrus adspersus</name>
    <dbReference type="NCBI Taxonomy" id="1586481"/>
    <lineage>
        <taxon>Eukaryota</taxon>
        <taxon>Metazoa</taxon>
        <taxon>Ecdysozoa</taxon>
        <taxon>Arthropoda</taxon>
        <taxon>Hexapoda</taxon>
        <taxon>Insecta</taxon>
        <taxon>Pterygota</taxon>
        <taxon>Neoptera</taxon>
        <taxon>Endopterygota</taxon>
        <taxon>Coleoptera</taxon>
        <taxon>Polyphaga</taxon>
        <taxon>Cucujiformia</taxon>
        <taxon>Chrysomeloidea</taxon>
        <taxon>Cerambycidae</taxon>
        <taxon>Lamiinae</taxon>
        <taxon>Acanthocinini</taxon>
        <taxon>Exocentrus</taxon>
    </lineage>
</organism>
<evidence type="ECO:0000256" key="7">
    <source>
        <dbReference type="ARBA" id="ARBA00022475"/>
    </source>
</evidence>